<feature type="transmembrane region" description="Helical" evidence="5">
    <location>
        <begin position="399"/>
        <end position="418"/>
    </location>
</feature>
<comment type="subcellular location">
    <subcellularLocation>
        <location evidence="1">Membrane</location>
        <topology evidence="1">Multi-pass membrane protein</topology>
    </subcellularLocation>
</comment>
<keyword evidence="2 5" id="KW-0812">Transmembrane</keyword>
<keyword evidence="4 5" id="KW-0472">Membrane</keyword>
<feature type="transmembrane region" description="Helical" evidence="5">
    <location>
        <begin position="166"/>
        <end position="185"/>
    </location>
</feature>
<protein>
    <submittedName>
        <fullName evidence="7">MFS transporter, ACS family, hexuronate transporter</fullName>
    </submittedName>
</protein>
<evidence type="ECO:0000259" key="6">
    <source>
        <dbReference type="PROSITE" id="PS50850"/>
    </source>
</evidence>
<keyword evidence="3 5" id="KW-1133">Transmembrane helix</keyword>
<dbReference type="InterPro" id="IPR000849">
    <property type="entry name" value="Sugar_P_transporter"/>
</dbReference>
<keyword evidence="8" id="KW-1185">Reference proteome</keyword>
<proteinExistence type="predicted"/>
<dbReference type="SUPFAM" id="SSF103473">
    <property type="entry name" value="MFS general substrate transporter"/>
    <property type="match status" value="1"/>
</dbReference>
<evidence type="ECO:0000256" key="4">
    <source>
        <dbReference type="ARBA" id="ARBA00023136"/>
    </source>
</evidence>
<dbReference type="AlphaFoldDB" id="A0A521CKT3"/>
<evidence type="ECO:0000313" key="8">
    <source>
        <dbReference type="Proteomes" id="UP000315971"/>
    </source>
</evidence>
<organism evidence="7 8">
    <name type="scientific">Solitalea koreensis</name>
    <dbReference type="NCBI Taxonomy" id="543615"/>
    <lineage>
        <taxon>Bacteria</taxon>
        <taxon>Pseudomonadati</taxon>
        <taxon>Bacteroidota</taxon>
        <taxon>Sphingobacteriia</taxon>
        <taxon>Sphingobacteriales</taxon>
        <taxon>Sphingobacteriaceae</taxon>
        <taxon>Solitalea</taxon>
    </lineage>
</organism>
<reference evidence="7 8" key="1">
    <citation type="submission" date="2017-05" db="EMBL/GenBank/DDBJ databases">
        <authorList>
            <person name="Varghese N."/>
            <person name="Submissions S."/>
        </authorList>
    </citation>
    <scope>NUCLEOTIDE SEQUENCE [LARGE SCALE GENOMIC DNA]</scope>
    <source>
        <strain evidence="7 8">DSM 21342</strain>
    </source>
</reference>
<name>A0A521CKT3_9SPHI</name>
<feature type="transmembrane region" description="Helical" evidence="5">
    <location>
        <begin position="303"/>
        <end position="320"/>
    </location>
</feature>
<dbReference type="Gene3D" id="1.20.1250.20">
    <property type="entry name" value="MFS general substrate transporter like domains"/>
    <property type="match status" value="2"/>
</dbReference>
<feature type="transmembrane region" description="Helical" evidence="5">
    <location>
        <begin position="230"/>
        <end position="250"/>
    </location>
</feature>
<sequence>MQNTGKYRWSICALLFFATTINYMDRQIIGLLKPVLEMEFNWTEKDYSFIVMGFTASYALGLLCFGRLVDKMGSKVGYTLSIVLWSLAAMGHALARNTFGFFVARASLGVGEAGNFPSAIKAVAEWFPKKERALATGIFNSGANIGAIVAPAIIPVIVARFGWQEAFIFTGAIGFVWLLFWWFLFEIPQKHKSLSEQELQHIQQDDDEVEMVVETKKISIKRLLKMPQTWAFAIGKLLTDPVWWFFLFWLPSYFASSFGLDLKKSGLPLIIIYTAASVGSIAGGYMSSYLIKRGWKVDQARKRTMLFIALCVLPIVTAQFTQQLWVIVGLISLASAAHQAWSANIFTTVSDFFPKEAISSVVGIGGMAGAIGGIAFPLLVGSLLDYYKSIGAMNTGYNILFVICGLAYLLAWLVLFVVTPRLSSKKEEVQVLTTSY</sequence>
<dbReference type="GO" id="GO:0015134">
    <property type="term" value="F:hexuronate transmembrane transporter activity"/>
    <property type="evidence" value="ECO:0007669"/>
    <property type="project" value="TreeGrafter"/>
</dbReference>
<dbReference type="PANTHER" id="PTHR11662:SF285">
    <property type="entry name" value="HEXURONATE TRANSPORTER"/>
    <property type="match status" value="1"/>
</dbReference>
<dbReference type="Pfam" id="PF07690">
    <property type="entry name" value="MFS_1"/>
    <property type="match status" value="1"/>
</dbReference>
<dbReference type="PANTHER" id="PTHR11662">
    <property type="entry name" value="SOLUTE CARRIER FAMILY 17"/>
    <property type="match status" value="1"/>
</dbReference>
<gene>
    <name evidence="7" type="ORF">SAMN06265350_104163</name>
</gene>
<dbReference type="CDD" id="cd17319">
    <property type="entry name" value="MFS_ExuT_GudP_like"/>
    <property type="match status" value="1"/>
</dbReference>
<dbReference type="InterPro" id="IPR020846">
    <property type="entry name" value="MFS_dom"/>
</dbReference>
<feature type="transmembrane region" description="Helical" evidence="5">
    <location>
        <begin position="270"/>
        <end position="291"/>
    </location>
</feature>
<dbReference type="OrthoDB" id="9781156at2"/>
<dbReference type="InterPro" id="IPR050382">
    <property type="entry name" value="MFS_Na/Anion_cotransporter"/>
</dbReference>
<feature type="transmembrane region" description="Helical" evidence="5">
    <location>
        <begin position="50"/>
        <end position="69"/>
    </location>
</feature>
<dbReference type="InterPro" id="IPR011701">
    <property type="entry name" value="MFS"/>
</dbReference>
<dbReference type="PROSITE" id="PS50850">
    <property type="entry name" value="MFS"/>
    <property type="match status" value="1"/>
</dbReference>
<evidence type="ECO:0000256" key="2">
    <source>
        <dbReference type="ARBA" id="ARBA00022692"/>
    </source>
</evidence>
<dbReference type="GO" id="GO:0016020">
    <property type="term" value="C:membrane"/>
    <property type="evidence" value="ECO:0007669"/>
    <property type="project" value="UniProtKB-SubCell"/>
</dbReference>
<accession>A0A521CKT3</accession>
<dbReference type="RefSeq" id="WP_142603126.1">
    <property type="nucleotide sequence ID" value="NZ_FXSZ01000004.1"/>
</dbReference>
<dbReference type="Proteomes" id="UP000315971">
    <property type="component" value="Unassembled WGS sequence"/>
</dbReference>
<evidence type="ECO:0000256" key="5">
    <source>
        <dbReference type="SAM" id="Phobius"/>
    </source>
</evidence>
<dbReference type="PIRSF" id="PIRSF002808">
    <property type="entry name" value="Hexose_phosphate_transp"/>
    <property type="match status" value="1"/>
</dbReference>
<feature type="domain" description="Major facilitator superfamily (MFS) profile" evidence="6">
    <location>
        <begin position="11"/>
        <end position="423"/>
    </location>
</feature>
<evidence type="ECO:0000256" key="1">
    <source>
        <dbReference type="ARBA" id="ARBA00004141"/>
    </source>
</evidence>
<dbReference type="InterPro" id="IPR036259">
    <property type="entry name" value="MFS_trans_sf"/>
</dbReference>
<evidence type="ECO:0000256" key="3">
    <source>
        <dbReference type="ARBA" id="ARBA00022989"/>
    </source>
</evidence>
<dbReference type="EMBL" id="FXSZ01000004">
    <property type="protein sequence ID" value="SMO60056.1"/>
    <property type="molecule type" value="Genomic_DNA"/>
</dbReference>
<feature type="transmembrane region" description="Helical" evidence="5">
    <location>
        <begin position="358"/>
        <end position="379"/>
    </location>
</feature>
<evidence type="ECO:0000313" key="7">
    <source>
        <dbReference type="EMBL" id="SMO60056.1"/>
    </source>
</evidence>